<evidence type="ECO:0000313" key="1">
    <source>
        <dbReference type="EMBL" id="GAA4513274.1"/>
    </source>
</evidence>
<dbReference type="RefSeq" id="WP_345065224.1">
    <property type="nucleotide sequence ID" value="NZ_BAABGR010000006.1"/>
</dbReference>
<keyword evidence="2" id="KW-1185">Reference proteome</keyword>
<keyword evidence="1" id="KW-0449">Lipoprotein</keyword>
<protein>
    <submittedName>
        <fullName evidence="1">SusD/RagB family nutrient-binding outer membrane lipoprotein</fullName>
    </submittedName>
</protein>
<dbReference type="Pfam" id="PF12771">
    <property type="entry name" value="SusD-like_2"/>
    <property type="match status" value="1"/>
</dbReference>
<dbReference type="InterPro" id="IPR011990">
    <property type="entry name" value="TPR-like_helical_dom_sf"/>
</dbReference>
<name>A0ABP8QYF3_9SPHI</name>
<proteinExistence type="predicted"/>
<comment type="caution">
    <text evidence="1">The sequence shown here is derived from an EMBL/GenBank/DDBJ whole genome shotgun (WGS) entry which is preliminary data.</text>
</comment>
<dbReference type="Proteomes" id="UP001500394">
    <property type="component" value="Unassembled WGS sequence"/>
</dbReference>
<dbReference type="SUPFAM" id="SSF48452">
    <property type="entry name" value="TPR-like"/>
    <property type="match status" value="1"/>
</dbReference>
<accession>A0ABP8QYF3</accession>
<dbReference type="EMBL" id="BAABGR010000006">
    <property type="protein sequence ID" value="GAA4513274.1"/>
    <property type="molecule type" value="Genomic_DNA"/>
</dbReference>
<dbReference type="InterPro" id="IPR041662">
    <property type="entry name" value="SusD-like_2"/>
</dbReference>
<gene>
    <name evidence="1" type="ORF">GCM10023173_08720</name>
</gene>
<evidence type="ECO:0000313" key="2">
    <source>
        <dbReference type="Proteomes" id="UP001500394"/>
    </source>
</evidence>
<dbReference type="Gene3D" id="1.25.40.390">
    <property type="match status" value="1"/>
</dbReference>
<dbReference type="PROSITE" id="PS51257">
    <property type="entry name" value="PROKAR_LIPOPROTEIN"/>
    <property type="match status" value="1"/>
</dbReference>
<organism evidence="1 2">
    <name type="scientific">Sphingobacterium thermophilum</name>
    <dbReference type="NCBI Taxonomy" id="768534"/>
    <lineage>
        <taxon>Bacteria</taxon>
        <taxon>Pseudomonadati</taxon>
        <taxon>Bacteroidota</taxon>
        <taxon>Sphingobacteriia</taxon>
        <taxon>Sphingobacteriales</taxon>
        <taxon>Sphingobacteriaceae</taxon>
        <taxon>Sphingobacterium</taxon>
    </lineage>
</organism>
<reference evidence="2" key="1">
    <citation type="journal article" date="2019" name="Int. J. Syst. Evol. Microbiol.">
        <title>The Global Catalogue of Microorganisms (GCM) 10K type strain sequencing project: providing services to taxonomists for standard genome sequencing and annotation.</title>
        <authorList>
            <consortium name="The Broad Institute Genomics Platform"/>
            <consortium name="The Broad Institute Genome Sequencing Center for Infectious Disease"/>
            <person name="Wu L."/>
            <person name="Ma J."/>
        </authorList>
    </citation>
    <scope>NUCLEOTIDE SEQUENCE [LARGE SCALE GENOMIC DNA]</scope>
    <source>
        <strain evidence="2">JCM 17858</strain>
    </source>
</reference>
<sequence>MKKIFVNILLATSCLVSSCTKDFIELNTSKDGAKFTTPETLLGPAIHDVIKRNLNRCLRLTHELMQVHVAISDADEIHRYVIRPQESDYMWNNWYLQLTNIRDIYAGAEAVNSDAYKAISLVLDAWVSSLITDVYGDVPYFDANKGRQLVLQPKFDRQKDIYEDLFRKLEEANELFKTASLTDDEKSLDPLYKGDLTKWRKFGNSLYLRLLLRVSGTGELGAVEKIKEIVDTRKSNYPIFANNNDSAILRFETTAPYLSEFHEYRNVDFVTNSGYTTFFIDNLNNWNDPRLDRWASKKDGVFEGIPSGYPVGQVPSPRSQYLEALKQEPLLGNIMNYGELKLILAECALKGYIDGDVETFYKDGVSAGITLWGGTVPANYFVTTSAAWDPYTNDDRKLERIILQKYYALFFTDFQSWIEHRRTGFPTLPKGQGLHNDGVMPTRLKYPVNVQTLNRENYQKAVEQMGGDDMKTKVWWNK</sequence>